<name>A0A0A1UX09_9HYPO</name>
<dbReference type="HOGENOM" id="CLU_2831712_0_0_1"/>
<evidence type="ECO:0000313" key="3">
    <source>
        <dbReference type="Proteomes" id="UP000030151"/>
    </source>
</evidence>
<evidence type="ECO:0000256" key="1">
    <source>
        <dbReference type="SAM" id="SignalP"/>
    </source>
</evidence>
<dbReference type="EMBL" id="JELW01000005">
    <property type="protein sequence ID" value="EXV02439.1"/>
    <property type="molecule type" value="Genomic_DNA"/>
</dbReference>
<accession>A0A0A1UX09</accession>
<protein>
    <recommendedName>
        <fullName evidence="4">Secreted protein</fullName>
    </recommendedName>
</protein>
<keyword evidence="1" id="KW-0732">Signal</keyword>
<evidence type="ECO:0008006" key="4">
    <source>
        <dbReference type="Google" id="ProtNLM"/>
    </source>
</evidence>
<comment type="caution">
    <text evidence="2">The sequence shown here is derived from an EMBL/GenBank/DDBJ whole genome shotgun (WGS) entry which is preliminary data.</text>
</comment>
<reference evidence="2 3" key="1">
    <citation type="submission" date="2014-02" db="EMBL/GenBank/DDBJ databases">
        <title>The genome sequence of the entomopathogenic fungus Metarhizium robertsii ARSEF 2575.</title>
        <authorList>
            <person name="Giuliano Garisto Donzelli B."/>
            <person name="Roe B.A."/>
            <person name="Macmil S.L."/>
            <person name="Krasnoff S.B."/>
            <person name="Gibson D.M."/>
        </authorList>
    </citation>
    <scope>NUCLEOTIDE SEQUENCE [LARGE SCALE GENOMIC DNA]</scope>
    <source>
        <strain evidence="2 3">ARSEF 2575</strain>
    </source>
</reference>
<sequence length="66" mass="7411">MLNGLVLISVLPHCGLLLLPEFVSQRNLKFYGNGTLSRSSRPHKAVARIAPRPETERRFIQNILGN</sequence>
<dbReference type="Proteomes" id="UP000030151">
    <property type="component" value="Unassembled WGS sequence"/>
</dbReference>
<proteinExistence type="predicted"/>
<feature type="chain" id="PRO_5001992151" description="Secreted protein" evidence="1">
    <location>
        <begin position="18"/>
        <end position="66"/>
    </location>
</feature>
<organism evidence="2 3">
    <name type="scientific">Metarhizium robertsii</name>
    <dbReference type="NCBI Taxonomy" id="568076"/>
    <lineage>
        <taxon>Eukaryota</taxon>
        <taxon>Fungi</taxon>
        <taxon>Dikarya</taxon>
        <taxon>Ascomycota</taxon>
        <taxon>Pezizomycotina</taxon>
        <taxon>Sordariomycetes</taxon>
        <taxon>Hypocreomycetidae</taxon>
        <taxon>Hypocreales</taxon>
        <taxon>Clavicipitaceae</taxon>
        <taxon>Metarhizium</taxon>
    </lineage>
</organism>
<feature type="signal peptide" evidence="1">
    <location>
        <begin position="1"/>
        <end position="17"/>
    </location>
</feature>
<gene>
    <name evidence="2" type="ORF">X797_004571</name>
</gene>
<evidence type="ECO:0000313" key="2">
    <source>
        <dbReference type="EMBL" id="EXV02439.1"/>
    </source>
</evidence>
<dbReference type="AlphaFoldDB" id="A0A0A1UX09"/>